<protein>
    <submittedName>
        <fullName evidence="5">PTS lactose/cellobiose transporter subunit IIA</fullName>
    </submittedName>
</protein>
<evidence type="ECO:0000256" key="3">
    <source>
        <dbReference type="ARBA" id="ARBA00022679"/>
    </source>
</evidence>
<gene>
    <name evidence="5" type="ORF">MOZ60_02685</name>
</gene>
<organism evidence="5 6">
    <name type="scientific">Grylomicrobium aquisgranensis</name>
    <dbReference type="NCBI Taxonomy" id="2926318"/>
    <lineage>
        <taxon>Bacteria</taxon>
        <taxon>Bacillati</taxon>
        <taxon>Bacillota</taxon>
        <taxon>Erysipelotrichia</taxon>
        <taxon>Erysipelotrichales</taxon>
        <taxon>Erysipelotrichaceae</taxon>
        <taxon>Grylomicrobium</taxon>
    </lineage>
</organism>
<dbReference type="GO" id="GO:0016740">
    <property type="term" value="F:transferase activity"/>
    <property type="evidence" value="ECO:0007669"/>
    <property type="project" value="UniProtKB-KW"/>
</dbReference>
<dbReference type="Gene3D" id="1.20.58.80">
    <property type="entry name" value="Phosphotransferase system, lactose/cellobiose-type IIA subunit"/>
    <property type="match status" value="1"/>
</dbReference>
<evidence type="ECO:0000313" key="5">
    <source>
        <dbReference type="EMBL" id="MDX8418997.1"/>
    </source>
</evidence>
<keyword evidence="1" id="KW-0813">Transport</keyword>
<keyword evidence="6" id="KW-1185">Reference proteome</keyword>
<sequence>MAKISTDSISELTALLHKARQLCLASIDASLSGQYQKAQHLLDDGMRQFVQAHRIHAAMLASEDQDVDFAVVHAEDLLMSAELFTVMAARFIKAAEKGKVSM</sequence>
<dbReference type="InterPro" id="IPR003188">
    <property type="entry name" value="PTS_IIA_lac/cel"/>
</dbReference>
<comment type="caution">
    <text evidence="5">The sequence shown here is derived from an EMBL/GenBank/DDBJ whole genome shotgun (WGS) entry which is preliminary data.</text>
</comment>
<keyword evidence="4" id="KW-0598">Phosphotransferase system</keyword>
<dbReference type="AlphaFoldDB" id="A0AB35U5F3"/>
<dbReference type="EMBL" id="JALBUR010000004">
    <property type="protein sequence ID" value="MDX8418997.1"/>
    <property type="molecule type" value="Genomic_DNA"/>
</dbReference>
<name>A0AB35U5F3_9FIRM</name>
<dbReference type="InterPro" id="IPR036542">
    <property type="entry name" value="PTS_IIA_lac/cel_sf"/>
</dbReference>
<dbReference type="SUPFAM" id="SSF46973">
    <property type="entry name" value="Enzyme IIa from lactose specific PTS, IIa-lac"/>
    <property type="match status" value="1"/>
</dbReference>
<keyword evidence="2" id="KW-0762">Sugar transport</keyword>
<keyword evidence="3" id="KW-0808">Transferase</keyword>
<reference evidence="5 6" key="1">
    <citation type="submission" date="2022-03" db="EMBL/GenBank/DDBJ databases">
        <title>Novel taxa within the pig intestine.</title>
        <authorList>
            <person name="Wylensek D."/>
            <person name="Bishof K."/>
            <person name="Afrizal A."/>
            <person name="Clavel T."/>
        </authorList>
    </citation>
    <scope>NUCLEOTIDE SEQUENCE [LARGE SCALE GENOMIC DNA]</scope>
    <source>
        <strain evidence="5 6">CLA-KB-P133</strain>
    </source>
</reference>
<dbReference type="RefSeq" id="WP_370595556.1">
    <property type="nucleotide sequence ID" value="NZ_JALBUR010000004.1"/>
</dbReference>
<accession>A0AB35U5F3</accession>
<dbReference type="Proteomes" id="UP001286174">
    <property type="component" value="Unassembled WGS sequence"/>
</dbReference>
<evidence type="ECO:0000256" key="4">
    <source>
        <dbReference type="ARBA" id="ARBA00022683"/>
    </source>
</evidence>
<evidence type="ECO:0000256" key="1">
    <source>
        <dbReference type="ARBA" id="ARBA00022448"/>
    </source>
</evidence>
<dbReference type="GO" id="GO:0009401">
    <property type="term" value="P:phosphoenolpyruvate-dependent sugar phosphotransferase system"/>
    <property type="evidence" value="ECO:0007669"/>
    <property type="project" value="UniProtKB-KW"/>
</dbReference>
<evidence type="ECO:0000313" key="6">
    <source>
        <dbReference type="Proteomes" id="UP001286174"/>
    </source>
</evidence>
<proteinExistence type="predicted"/>
<dbReference type="Pfam" id="PF02255">
    <property type="entry name" value="PTS_IIA"/>
    <property type="match status" value="1"/>
</dbReference>
<evidence type="ECO:0000256" key="2">
    <source>
        <dbReference type="ARBA" id="ARBA00022597"/>
    </source>
</evidence>